<dbReference type="GO" id="GO:0004359">
    <property type="term" value="F:glutaminase activity"/>
    <property type="evidence" value="ECO:0007669"/>
    <property type="project" value="UniProtKB-EC"/>
</dbReference>
<dbReference type="UniPathway" id="UPA00074">
    <property type="reaction ID" value="UER00128"/>
</dbReference>
<evidence type="ECO:0000256" key="1">
    <source>
        <dbReference type="ARBA" id="ARBA00022490"/>
    </source>
</evidence>
<comment type="subunit">
    <text evidence="8">Part of the FGAM synthase complex composed of 1 PurL, 1 PurQ and 2 PurS subunits.</text>
</comment>
<dbReference type="EC" id="6.3.5.3" evidence="8"/>
<keyword evidence="4 8" id="KW-0658">Purine biosynthesis</keyword>
<dbReference type="SMART" id="SM01211">
    <property type="entry name" value="GATase_5"/>
    <property type="match status" value="1"/>
</dbReference>
<evidence type="ECO:0000256" key="6">
    <source>
        <dbReference type="ARBA" id="ARBA00022840"/>
    </source>
</evidence>
<dbReference type="PANTHER" id="PTHR47552:SF1">
    <property type="entry name" value="PHOSPHORIBOSYLFORMYLGLYCINAMIDINE SYNTHASE SUBUNIT PURQ"/>
    <property type="match status" value="1"/>
</dbReference>
<keyword evidence="5 8" id="KW-0378">Hydrolase</keyword>
<evidence type="ECO:0000256" key="2">
    <source>
        <dbReference type="ARBA" id="ARBA00022598"/>
    </source>
</evidence>
<evidence type="ECO:0000256" key="4">
    <source>
        <dbReference type="ARBA" id="ARBA00022755"/>
    </source>
</evidence>
<dbReference type="PANTHER" id="PTHR47552">
    <property type="entry name" value="PHOSPHORIBOSYLFORMYLGLYCINAMIDINE SYNTHASE SUBUNIT PURQ"/>
    <property type="match status" value="1"/>
</dbReference>
<dbReference type="HAMAP" id="MF_00421">
    <property type="entry name" value="PurQ"/>
    <property type="match status" value="1"/>
</dbReference>
<dbReference type="NCBIfam" id="NF002957">
    <property type="entry name" value="PRK03619.1"/>
    <property type="match status" value="1"/>
</dbReference>
<keyword evidence="6 8" id="KW-0067">ATP-binding</keyword>
<keyword evidence="10" id="KW-1185">Reference proteome</keyword>
<keyword evidence="7 8" id="KW-0315">Glutamine amidotransferase</keyword>
<evidence type="ECO:0000256" key="7">
    <source>
        <dbReference type="ARBA" id="ARBA00022962"/>
    </source>
</evidence>
<gene>
    <name evidence="8 9" type="primary">purQ</name>
    <name evidence="9" type="ORF">JIR001_03510</name>
</gene>
<dbReference type="Gene3D" id="3.40.50.880">
    <property type="match status" value="1"/>
</dbReference>
<comment type="subcellular location">
    <subcellularLocation>
        <location evidence="8">Cytoplasm</location>
    </subcellularLocation>
</comment>
<dbReference type="Pfam" id="PF13507">
    <property type="entry name" value="GATase_5"/>
    <property type="match status" value="1"/>
</dbReference>
<comment type="function">
    <text evidence="8">Part of the phosphoribosylformylglycinamidine synthase complex involved in the purines biosynthetic pathway. Catalyzes the ATP-dependent conversion of formylglycinamide ribonucleotide (FGAR) and glutamine to yield formylglycinamidine ribonucleotide (FGAM) and glutamate. The FGAM synthase complex is composed of three subunits. PurQ produces an ammonia molecule by converting glutamine to glutamate. PurL transfers the ammonia molecule to FGAR to form FGAM in an ATP-dependent manner. PurS interacts with PurQ and PurL and is thought to assist in the transfer of the ammonia molecule from PurQ to PurL.</text>
</comment>
<feature type="active site" evidence="8">
    <location>
        <position position="195"/>
    </location>
</feature>
<feature type="active site" description="Nucleophile" evidence="8">
    <location>
        <position position="86"/>
    </location>
</feature>
<dbReference type="CDD" id="cd01740">
    <property type="entry name" value="GATase1_FGAR_AT"/>
    <property type="match status" value="1"/>
</dbReference>
<dbReference type="InterPro" id="IPR029062">
    <property type="entry name" value="Class_I_gatase-like"/>
</dbReference>
<comment type="pathway">
    <text evidence="8">Purine metabolism; IMP biosynthesis via de novo pathway; 5-amino-1-(5-phospho-D-ribosyl)imidazole from N(2)-formyl-N(1)-(5-phospho-D-ribosyl)glycinamide: step 1/2.</text>
</comment>
<evidence type="ECO:0000256" key="8">
    <source>
        <dbReference type="HAMAP-Rule" id="MF_00421"/>
    </source>
</evidence>
<reference evidence="9" key="2">
    <citation type="journal article" date="2021" name="Microbiol. Resour. Announc.">
        <title>Complete Genome Sequence of Polycladomyces abyssicola JIR-001T, Isolated from Hemipelagic Sediment in Deep Seawater.</title>
        <authorList>
            <person name="Tsubouchi T."/>
            <person name="Kaneko Y."/>
        </authorList>
    </citation>
    <scope>NUCLEOTIDE SEQUENCE</scope>
    <source>
        <strain evidence="9">JIR-001</strain>
    </source>
</reference>
<dbReference type="GO" id="GO:0005737">
    <property type="term" value="C:cytoplasm"/>
    <property type="evidence" value="ECO:0007669"/>
    <property type="project" value="UniProtKB-SubCell"/>
</dbReference>
<protein>
    <recommendedName>
        <fullName evidence="8">Phosphoribosylformylglycinamidine synthase subunit PurQ</fullName>
        <shortName evidence="8">FGAM synthase</shortName>
        <ecNumber evidence="8">6.3.5.3</ecNumber>
    </recommendedName>
    <alternativeName>
        <fullName evidence="8">Formylglycinamide ribonucleotide amidotransferase subunit I</fullName>
        <shortName evidence="8">FGAR amidotransferase I</shortName>
        <shortName evidence="8">FGAR-AT I</shortName>
    </alternativeName>
    <alternativeName>
        <fullName evidence="8">Glutaminase PurQ</fullName>
        <ecNumber evidence="8">3.5.1.2</ecNumber>
    </alternativeName>
    <alternativeName>
        <fullName evidence="8">Phosphoribosylformylglycinamidine synthase subunit I</fullName>
    </alternativeName>
</protein>
<keyword evidence="3 8" id="KW-0547">Nucleotide-binding</keyword>
<feature type="active site" evidence="8">
    <location>
        <position position="197"/>
    </location>
</feature>
<evidence type="ECO:0000256" key="5">
    <source>
        <dbReference type="ARBA" id="ARBA00022801"/>
    </source>
</evidence>
<dbReference type="EMBL" id="AP024601">
    <property type="protein sequence ID" value="BCU80568.1"/>
    <property type="molecule type" value="Genomic_DNA"/>
</dbReference>
<dbReference type="Proteomes" id="UP000677436">
    <property type="component" value="Chromosome"/>
</dbReference>
<dbReference type="PROSITE" id="PS51273">
    <property type="entry name" value="GATASE_TYPE_1"/>
    <property type="match status" value="1"/>
</dbReference>
<dbReference type="KEGG" id="pabs:JIR001_03510"/>
<accession>A0A8D5ZMR8</accession>
<dbReference type="GO" id="GO:0004642">
    <property type="term" value="F:phosphoribosylformylglycinamidine synthase activity"/>
    <property type="evidence" value="ECO:0007669"/>
    <property type="project" value="UniProtKB-UniRule"/>
</dbReference>
<dbReference type="NCBIfam" id="TIGR01737">
    <property type="entry name" value="FGAM_synth_I"/>
    <property type="match status" value="1"/>
</dbReference>
<evidence type="ECO:0000313" key="9">
    <source>
        <dbReference type="EMBL" id="BCU80568.1"/>
    </source>
</evidence>
<evidence type="ECO:0000256" key="3">
    <source>
        <dbReference type="ARBA" id="ARBA00022741"/>
    </source>
</evidence>
<evidence type="ECO:0000313" key="10">
    <source>
        <dbReference type="Proteomes" id="UP000677436"/>
    </source>
</evidence>
<dbReference type="PIRSF" id="PIRSF001586">
    <property type="entry name" value="FGAM_synth_I"/>
    <property type="match status" value="1"/>
</dbReference>
<dbReference type="InterPro" id="IPR010075">
    <property type="entry name" value="PRibForGlyAmidine_synth_PurQ"/>
</dbReference>
<dbReference type="SUPFAM" id="SSF52317">
    <property type="entry name" value="Class I glutamine amidotransferase-like"/>
    <property type="match status" value="1"/>
</dbReference>
<keyword evidence="1 8" id="KW-0963">Cytoplasm</keyword>
<sequence length="227" mass="25472">MRFAVPVFPGSNCDVDCLKAVEDVLRVPVEPVWHQERGLSEYDAIILPGGFSYGDYLRTGALARFSPVMDSVIEAAERGKLVVGICNGFQILLEAGLLPGAMRRNDHLQFRCDIQPLRVENTKLPFTRDYREGEIIRIPIAHGEGNYYCDEATLAELKQHNQIVFRYVEENPNGSVDDIAGIVNRQGNVLGMMPHPERAVHDWLGSVDGVRFFTSMLAYWEENYGAA</sequence>
<dbReference type="RefSeq" id="WP_212773927.1">
    <property type="nucleotide sequence ID" value="NZ_AP024601.1"/>
</dbReference>
<organism evidence="9 10">
    <name type="scientific">Polycladomyces abyssicola</name>
    <dbReference type="NCBI Taxonomy" id="1125966"/>
    <lineage>
        <taxon>Bacteria</taxon>
        <taxon>Bacillati</taxon>
        <taxon>Bacillota</taxon>
        <taxon>Bacilli</taxon>
        <taxon>Bacillales</taxon>
        <taxon>Thermoactinomycetaceae</taxon>
        <taxon>Polycladomyces</taxon>
    </lineage>
</organism>
<keyword evidence="2 8" id="KW-0436">Ligase</keyword>
<dbReference type="GO" id="GO:0006189">
    <property type="term" value="P:'de novo' IMP biosynthetic process"/>
    <property type="evidence" value="ECO:0007669"/>
    <property type="project" value="UniProtKB-UniRule"/>
</dbReference>
<dbReference type="GO" id="GO:0005524">
    <property type="term" value="F:ATP binding"/>
    <property type="evidence" value="ECO:0007669"/>
    <property type="project" value="UniProtKB-KW"/>
</dbReference>
<comment type="catalytic activity">
    <reaction evidence="8">
        <text>N(2)-formyl-N(1)-(5-phospho-beta-D-ribosyl)glycinamide + L-glutamine + ATP + H2O = 2-formamido-N(1)-(5-O-phospho-beta-D-ribosyl)acetamidine + L-glutamate + ADP + phosphate + H(+)</text>
        <dbReference type="Rhea" id="RHEA:17129"/>
        <dbReference type="ChEBI" id="CHEBI:15377"/>
        <dbReference type="ChEBI" id="CHEBI:15378"/>
        <dbReference type="ChEBI" id="CHEBI:29985"/>
        <dbReference type="ChEBI" id="CHEBI:30616"/>
        <dbReference type="ChEBI" id="CHEBI:43474"/>
        <dbReference type="ChEBI" id="CHEBI:58359"/>
        <dbReference type="ChEBI" id="CHEBI:147286"/>
        <dbReference type="ChEBI" id="CHEBI:147287"/>
        <dbReference type="ChEBI" id="CHEBI:456216"/>
        <dbReference type="EC" id="6.3.5.3"/>
    </reaction>
</comment>
<comment type="catalytic activity">
    <reaction evidence="8">
        <text>L-glutamine + H2O = L-glutamate + NH4(+)</text>
        <dbReference type="Rhea" id="RHEA:15889"/>
        <dbReference type="ChEBI" id="CHEBI:15377"/>
        <dbReference type="ChEBI" id="CHEBI:28938"/>
        <dbReference type="ChEBI" id="CHEBI:29985"/>
        <dbReference type="ChEBI" id="CHEBI:58359"/>
        <dbReference type="EC" id="3.5.1.2"/>
    </reaction>
</comment>
<name>A0A8D5ZMR8_9BACL</name>
<proteinExistence type="inferred from homology"/>
<dbReference type="AlphaFoldDB" id="A0A8D5ZMR8"/>
<reference evidence="9" key="1">
    <citation type="journal article" date="2013" name="Int. J. Syst. Evol. Microbiol.">
        <title>Polycladomyces abyssicola gen. nov., sp. nov., a thermophilic filamentous bacterium isolated from hemipelagic sediment.</title>
        <authorList>
            <person name="Tsubouchi T."/>
            <person name="Shimane Y."/>
            <person name="Mori K."/>
            <person name="Usui K."/>
            <person name="Hiraki T."/>
            <person name="Tame A."/>
            <person name="Uematsu K."/>
            <person name="Maruyama T."/>
            <person name="Hatada Y."/>
        </authorList>
    </citation>
    <scope>NUCLEOTIDE SEQUENCE</scope>
    <source>
        <strain evidence="9">JIR-001</strain>
    </source>
</reference>
<dbReference type="EC" id="3.5.1.2" evidence="8"/>
<dbReference type="FunFam" id="3.40.50.880:FF:000019">
    <property type="entry name" value="Phosphoribosylformylglycinamidine synthase subunit PurQ"/>
    <property type="match status" value="1"/>
</dbReference>